<keyword evidence="10" id="KW-0012">Acyltransferase</keyword>
<dbReference type="PANTHER" id="PTHR40074">
    <property type="entry name" value="O-ACETYLTRANSFERASE WECH"/>
    <property type="match status" value="1"/>
</dbReference>
<dbReference type="RefSeq" id="WP_289445853.1">
    <property type="nucleotide sequence ID" value="NZ_JAUCGR010000001.1"/>
</dbReference>
<dbReference type="EC" id="2.3.1.-" evidence="10"/>
<feature type="transmembrane region" description="Helical" evidence="8">
    <location>
        <begin position="178"/>
        <end position="196"/>
    </location>
</feature>
<feature type="compositionally biased region" description="Low complexity" evidence="7">
    <location>
        <begin position="304"/>
        <end position="314"/>
    </location>
</feature>
<keyword evidence="11" id="KW-1185">Reference proteome</keyword>
<keyword evidence="3" id="KW-1003">Cell membrane</keyword>
<dbReference type="InterPro" id="IPR002656">
    <property type="entry name" value="Acyl_transf_3_dom"/>
</dbReference>
<evidence type="ECO:0000256" key="8">
    <source>
        <dbReference type="SAM" id="Phobius"/>
    </source>
</evidence>
<accession>A0ABT7S502</accession>
<dbReference type="PANTHER" id="PTHR40074:SF2">
    <property type="entry name" value="O-ACETYLTRANSFERASE WECH"/>
    <property type="match status" value="1"/>
</dbReference>
<feature type="transmembrane region" description="Helical" evidence="8">
    <location>
        <begin position="202"/>
        <end position="220"/>
    </location>
</feature>
<evidence type="ECO:0000313" key="10">
    <source>
        <dbReference type="EMBL" id="MDM7830693.1"/>
    </source>
</evidence>
<evidence type="ECO:0000256" key="7">
    <source>
        <dbReference type="SAM" id="MobiDB-lite"/>
    </source>
</evidence>
<evidence type="ECO:0000313" key="11">
    <source>
        <dbReference type="Proteomes" id="UP001321453"/>
    </source>
</evidence>
<comment type="caution">
    <text evidence="10">The sequence shown here is derived from an EMBL/GenBank/DDBJ whole genome shotgun (WGS) entry which is preliminary data.</text>
</comment>
<keyword evidence="4 8" id="KW-0812">Transmembrane</keyword>
<keyword evidence="10" id="KW-0808">Transferase</keyword>
<organism evidence="10 11">
    <name type="scientific">Cellulomonas edaphi</name>
    <dbReference type="NCBI Taxonomy" id="3053468"/>
    <lineage>
        <taxon>Bacteria</taxon>
        <taxon>Bacillati</taxon>
        <taxon>Actinomycetota</taxon>
        <taxon>Actinomycetes</taxon>
        <taxon>Micrococcales</taxon>
        <taxon>Cellulomonadaceae</taxon>
        <taxon>Cellulomonas</taxon>
    </lineage>
</organism>
<dbReference type="Proteomes" id="UP001321453">
    <property type="component" value="Unassembled WGS sequence"/>
</dbReference>
<feature type="transmembrane region" description="Helical" evidence="8">
    <location>
        <begin position="104"/>
        <end position="122"/>
    </location>
</feature>
<evidence type="ECO:0000256" key="5">
    <source>
        <dbReference type="ARBA" id="ARBA00022989"/>
    </source>
</evidence>
<reference evidence="10 11" key="1">
    <citation type="submission" date="2023-06" db="EMBL/GenBank/DDBJ databases">
        <title>Cellulomonas sp. MW9 Whole genome sequence.</title>
        <authorList>
            <person name="Park S."/>
        </authorList>
    </citation>
    <scope>NUCLEOTIDE SEQUENCE [LARGE SCALE GENOMIC DNA]</scope>
    <source>
        <strain evidence="10 11">MW9</strain>
    </source>
</reference>
<evidence type="ECO:0000256" key="1">
    <source>
        <dbReference type="ARBA" id="ARBA00004651"/>
    </source>
</evidence>
<dbReference type="Pfam" id="PF01757">
    <property type="entry name" value="Acyl_transf_3"/>
    <property type="match status" value="1"/>
</dbReference>
<feature type="transmembrane region" description="Helical" evidence="8">
    <location>
        <begin position="12"/>
        <end position="31"/>
    </location>
</feature>
<evidence type="ECO:0000256" key="2">
    <source>
        <dbReference type="ARBA" id="ARBA00007400"/>
    </source>
</evidence>
<evidence type="ECO:0000256" key="6">
    <source>
        <dbReference type="ARBA" id="ARBA00023136"/>
    </source>
</evidence>
<feature type="domain" description="Acyltransferase 3" evidence="9">
    <location>
        <begin position="2"/>
        <end position="282"/>
    </location>
</feature>
<keyword evidence="6 8" id="KW-0472">Membrane</keyword>
<dbReference type="EMBL" id="JAUCGR010000001">
    <property type="protein sequence ID" value="MDM7830693.1"/>
    <property type="molecule type" value="Genomic_DNA"/>
</dbReference>
<proteinExistence type="inferred from homology"/>
<keyword evidence="5 8" id="KW-1133">Transmembrane helix</keyword>
<feature type="transmembrane region" description="Helical" evidence="8">
    <location>
        <begin position="240"/>
        <end position="258"/>
    </location>
</feature>
<feature type="region of interest" description="Disordered" evidence="7">
    <location>
        <begin position="304"/>
        <end position="333"/>
    </location>
</feature>
<gene>
    <name evidence="10" type="ORF">QRT05_05065</name>
</gene>
<evidence type="ECO:0000256" key="3">
    <source>
        <dbReference type="ARBA" id="ARBA00022475"/>
    </source>
</evidence>
<name>A0ABT7S502_9CELL</name>
<protein>
    <submittedName>
        <fullName evidence="10">Acyltransferase</fullName>
        <ecNumber evidence="10">2.3.1.-</ecNumber>
    </submittedName>
</protein>
<evidence type="ECO:0000256" key="4">
    <source>
        <dbReference type="ARBA" id="ARBA00022692"/>
    </source>
</evidence>
<sequence length="333" mass="36870">MEWMDTLRGGAILLMLFWHATSLPVLYQAYVPGPLLAVNDALLPYRMPCLMFLSGLLLPRSLSKPLGEYYRGKIALIAYPYVVWVIIYCLCVGADRAYWDPRLYVAKGYLWYLYYIAVFYLVAPLVRRLPLWVTPVACFAAAFVVDDKIPHRMLFFAIFFFTGAWAAGRVITARLRNPWLVVALAVPAIAFAWVSATRDVNYQQVFVLFSFAGIAVAIALAARMSSRRSAALRHVGRNSIVYYTSHFPAMLGVLMLLLEVGAPWWVTVPVLYAVGIAVGTALTAVRERRPVRWLFEAPFLSRGPRPAGRPAAAPTTPPAAPAATRPAADGVAG</sequence>
<comment type="similarity">
    <text evidence="2">Belongs to the acyltransferase 3 family.</text>
</comment>
<dbReference type="GO" id="GO:0016746">
    <property type="term" value="F:acyltransferase activity"/>
    <property type="evidence" value="ECO:0007669"/>
    <property type="project" value="UniProtKB-KW"/>
</dbReference>
<comment type="subcellular location">
    <subcellularLocation>
        <location evidence="1">Cell membrane</location>
        <topology evidence="1">Multi-pass membrane protein</topology>
    </subcellularLocation>
</comment>
<evidence type="ECO:0000259" key="9">
    <source>
        <dbReference type="Pfam" id="PF01757"/>
    </source>
</evidence>
<feature type="transmembrane region" description="Helical" evidence="8">
    <location>
        <begin position="264"/>
        <end position="285"/>
    </location>
</feature>
<feature type="compositionally biased region" description="Low complexity" evidence="7">
    <location>
        <begin position="321"/>
        <end position="333"/>
    </location>
</feature>
<feature type="transmembrane region" description="Helical" evidence="8">
    <location>
        <begin position="151"/>
        <end position="171"/>
    </location>
</feature>
<feature type="transmembrane region" description="Helical" evidence="8">
    <location>
        <begin position="74"/>
        <end position="98"/>
    </location>
</feature>